<dbReference type="GO" id="GO:0004601">
    <property type="term" value="F:peroxidase activity"/>
    <property type="evidence" value="ECO:0007669"/>
    <property type="project" value="UniProtKB-KW"/>
</dbReference>
<dbReference type="InterPro" id="IPR036249">
    <property type="entry name" value="Thioredoxin-like_sf"/>
</dbReference>
<proteinExistence type="inferred from homology"/>
<evidence type="ECO:0000256" key="3">
    <source>
        <dbReference type="ARBA" id="ARBA00023002"/>
    </source>
</evidence>
<dbReference type="GO" id="GO:0006979">
    <property type="term" value="P:response to oxidative stress"/>
    <property type="evidence" value="ECO:0007669"/>
    <property type="project" value="InterPro"/>
</dbReference>
<evidence type="ECO:0000256" key="2">
    <source>
        <dbReference type="ARBA" id="ARBA00022559"/>
    </source>
</evidence>
<dbReference type="PANTHER" id="PTHR11592">
    <property type="entry name" value="GLUTATHIONE PEROXIDASE"/>
    <property type="match status" value="1"/>
</dbReference>
<dbReference type="PANTHER" id="PTHR11592:SF134">
    <property type="entry name" value="PHOSPHOLIPID HYDROPEROXIDE GLUTATHIONE PEROXIDASE"/>
    <property type="match status" value="1"/>
</dbReference>
<keyword evidence="4" id="KW-0732">Signal</keyword>
<feature type="signal peptide" evidence="4">
    <location>
        <begin position="1"/>
        <end position="19"/>
    </location>
</feature>
<dbReference type="Proteomes" id="UP000235965">
    <property type="component" value="Unassembled WGS sequence"/>
</dbReference>
<name>A0A2J7RN67_9NEOP</name>
<dbReference type="EMBL" id="NEVH01002545">
    <property type="protein sequence ID" value="PNF42275.1"/>
    <property type="molecule type" value="Genomic_DNA"/>
</dbReference>
<dbReference type="Gene3D" id="3.40.30.10">
    <property type="entry name" value="Glutaredoxin"/>
    <property type="match status" value="1"/>
</dbReference>
<evidence type="ECO:0000256" key="4">
    <source>
        <dbReference type="SAM" id="SignalP"/>
    </source>
</evidence>
<keyword evidence="6" id="KW-1185">Reference proteome</keyword>
<reference evidence="5 6" key="1">
    <citation type="submission" date="2017-12" db="EMBL/GenBank/DDBJ databases">
        <title>Hemimetabolous genomes reveal molecular basis of termite eusociality.</title>
        <authorList>
            <person name="Harrison M.C."/>
            <person name="Jongepier E."/>
            <person name="Robertson H.M."/>
            <person name="Arning N."/>
            <person name="Bitard-Feildel T."/>
            <person name="Chao H."/>
            <person name="Childers C.P."/>
            <person name="Dinh H."/>
            <person name="Doddapaneni H."/>
            <person name="Dugan S."/>
            <person name="Gowin J."/>
            <person name="Greiner C."/>
            <person name="Han Y."/>
            <person name="Hu H."/>
            <person name="Hughes D.S.T."/>
            <person name="Huylmans A.-K."/>
            <person name="Kemena C."/>
            <person name="Kremer L.P.M."/>
            <person name="Lee S.L."/>
            <person name="Lopez-Ezquerra A."/>
            <person name="Mallet L."/>
            <person name="Monroy-Kuhn J.M."/>
            <person name="Moser A."/>
            <person name="Murali S.C."/>
            <person name="Muzny D.M."/>
            <person name="Otani S."/>
            <person name="Piulachs M.-D."/>
            <person name="Poelchau M."/>
            <person name="Qu J."/>
            <person name="Schaub F."/>
            <person name="Wada-Katsumata A."/>
            <person name="Worley K.C."/>
            <person name="Xie Q."/>
            <person name="Ylla G."/>
            <person name="Poulsen M."/>
            <person name="Gibbs R.A."/>
            <person name="Schal C."/>
            <person name="Richards S."/>
            <person name="Belles X."/>
            <person name="Korb J."/>
            <person name="Bornberg-Bauer E."/>
        </authorList>
    </citation>
    <scope>NUCLEOTIDE SEQUENCE [LARGE SCALE GENOMIC DNA]</scope>
    <source>
        <tissue evidence="5">Whole body</tissue>
    </source>
</reference>
<dbReference type="AlphaFoldDB" id="A0A2J7RN67"/>
<dbReference type="InParanoid" id="A0A2J7RN67"/>
<keyword evidence="2 5" id="KW-0575">Peroxidase</keyword>
<dbReference type="SUPFAM" id="SSF52833">
    <property type="entry name" value="Thioredoxin-like"/>
    <property type="match status" value="1"/>
</dbReference>
<sequence>MYLGGILTLLLLSLHESRGKVQRVPSVECDDEDLIEDSIHNYTLPDLWGIQNITLSDYRDKQEPGANATEIFNGIQYVRPGNGFVPNFKLFKKIEVNGDNEEPLYTFLKKHCPSTRDGFASKDSLFYSPFKVNDVRWNFEKFLVSRNGKPVKRYDASTHPNVIEADIVKLLIQNNDHITQQTKQ</sequence>
<feature type="chain" id="PRO_5014473827" evidence="4">
    <location>
        <begin position="20"/>
        <end position="184"/>
    </location>
</feature>
<dbReference type="Pfam" id="PF00255">
    <property type="entry name" value="GSHPx"/>
    <property type="match status" value="1"/>
</dbReference>
<dbReference type="STRING" id="105785.A0A2J7RN67"/>
<dbReference type="PROSITE" id="PS51355">
    <property type="entry name" value="GLUTATHIONE_PEROXID_3"/>
    <property type="match status" value="1"/>
</dbReference>
<evidence type="ECO:0000313" key="6">
    <source>
        <dbReference type="Proteomes" id="UP000235965"/>
    </source>
</evidence>
<gene>
    <name evidence="5" type="primary">Gpx6</name>
    <name evidence="5" type="ORF">B7P43_G05533</name>
</gene>
<comment type="similarity">
    <text evidence="1">Belongs to the glutathione peroxidase family.</text>
</comment>
<protein>
    <submittedName>
        <fullName evidence="5">Glutathione peroxidase 6</fullName>
    </submittedName>
</protein>
<evidence type="ECO:0000256" key="1">
    <source>
        <dbReference type="ARBA" id="ARBA00006926"/>
    </source>
</evidence>
<dbReference type="InterPro" id="IPR000889">
    <property type="entry name" value="Glutathione_peroxidase"/>
</dbReference>
<comment type="caution">
    <text evidence="5">The sequence shown here is derived from an EMBL/GenBank/DDBJ whole genome shotgun (WGS) entry which is preliminary data.</text>
</comment>
<accession>A0A2J7RN67</accession>
<keyword evidence="3" id="KW-0560">Oxidoreductase</keyword>
<organism evidence="5 6">
    <name type="scientific">Cryptotermes secundus</name>
    <dbReference type="NCBI Taxonomy" id="105785"/>
    <lineage>
        <taxon>Eukaryota</taxon>
        <taxon>Metazoa</taxon>
        <taxon>Ecdysozoa</taxon>
        <taxon>Arthropoda</taxon>
        <taxon>Hexapoda</taxon>
        <taxon>Insecta</taxon>
        <taxon>Pterygota</taxon>
        <taxon>Neoptera</taxon>
        <taxon>Polyneoptera</taxon>
        <taxon>Dictyoptera</taxon>
        <taxon>Blattodea</taxon>
        <taxon>Blattoidea</taxon>
        <taxon>Termitoidae</taxon>
        <taxon>Kalotermitidae</taxon>
        <taxon>Cryptotermitinae</taxon>
        <taxon>Cryptotermes</taxon>
    </lineage>
</organism>
<dbReference type="OrthoDB" id="446890at2759"/>
<evidence type="ECO:0000313" key="5">
    <source>
        <dbReference type="EMBL" id="PNF42275.1"/>
    </source>
</evidence>